<proteinExistence type="predicted"/>
<name>L7W057_9BACT</name>
<evidence type="ECO:0000313" key="1">
    <source>
        <dbReference type="EMBL" id="AGC72783.1"/>
    </source>
</evidence>
<organism evidence="1">
    <name type="scientific">uncultured bacterium A1Q1_fos_2101</name>
    <dbReference type="NCBI Taxonomy" id="1256561"/>
    <lineage>
        <taxon>Bacteria</taxon>
        <taxon>environmental samples</taxon>
    </lineage>
</organism>
<dbReference type="EMBL" id="JX649911">
    <property type="protein sequence ID" value="AGC72783.1"/>
    <property type="molecule type" value="Genomic_DNA"/>
</dbReference>
<reference evidence="1" key="1">
    <citation type="submission" date="2012-09" db="EMBL/GenBank/DDBJ databases">
        <title>Metagenomic Characterization of a Microbial Community in Wastewater Detects High Levels of Antibiotic Resistance.</title>
        <authorList>
            <person name="Abrams M."/>
            <person name="Caldwell A."/>
            <person name="Vandaei E."/>
            <person name="Lee W."/>
            <person name="Perrott J."/>
            <person name="Khan S.Y."/>
            <person name="Ta J."/>
            <person name="Romero D."/>
            <person name="Nguyen V."/>
            <person name="Pourmand N."/>
            <person name="Ouverney C.C."/>
        </authorList>
    </citation>
    <scope>NUCLEOTIDE SEQUENCE</scope>
</reference>
<dbReference type="AlphaFoldDB" id="L7W057"/>
<protein>
    <submittedName>
        <fullName evidence="1">Uncharacterized protein</fullName>
    </submittedName>
</protein>
<sequence>MARIHGRHGQLYLGATTSADASPVAATTSWTIESTPDFTDVTAQGDSSKQNLAGLPGSNFNGDAFYDDAAYTGNFFAAAMEGLSRKAYFYPNRSDSTKYFFGRVFVGGSLASAVGDGTKTSFSGAFETDLVSVGIN</sequence>
<accession>L7W057</accession>